<evidence type="ECO:0000313" key="3">
    <source>
        <dbReference type="Proteomes" id="UP000001073"/>
    </source>
</evidence>
<keyword evidence="3" id="KW-1185">Reference proteome</keyword>
<keyword evidence="1" id="KW-0472">Membrane</keyword>
<dbReference type="InParanoid" id="A0A2I3G2K8"/>
<dbReference type="Ensembl" id="ENSNLET00000035432.1">
    <property type="protein sequence ID" value="ENSNLEP00000026370.1"/>
    <property type="gene ID" value="ENSNLEG00000029518.1"/>
</dbReference>
<keyword evidence="1" id="KW-0812">Transmembrane</keyword>
<dbReference type="Proteomes" id="UP000001073">
    <property type="component" value="Chromosome 6"/>
</dbReference>
<keyword evidence="1" id="KW-1133">Transmembrane helix</keyword>
<proteinExistence type="predicted"/>
<reference evidence="2" key="3">
    <citation type="submission" date="2025-09" db="UniProtKB">
        <authorList>
            <consortium name="Ensembl"/>
        </authorList>
    </citation>
    <scope>IDENTIFICATION</scope>
</reference>
<feature type="transmembrane region" description="Helical" evidence="1">
    <location>
        <begin position="20"/>
        <end position="38"/>
    </location>
</feature>
<evidence type="ECO:0000256" key="1">
    <source>
        <dbReference type="SAM" id="Phobius"/>
    </source>
</evidence>
<reference evidence="2 3" key="1">
    <citation type="submission" date="2012-10" db="EMBL/GenBank/DDBJ databases">
        <authorList>
            <consortium name="Gibbon Genome Sequencing Consortium"/>
        </authorList>
    </citation>
    <scope>NUCLEOTIDE SEQUENCE [LARGE SCALE GENOMIC DNA]</scope>
</reference>
<dbReference type="AlphaFoldDB" id="A0A2I3G2K8"/>
<dbReference type="EMBL" id="ADFV01015237">
    <property type="status" value="NOT_ANNOTATED_CDS"/>
    <property type="molecule type" value="Genomic_DNA"/>
</dbReference>
<name>A0A2I3G2K8_NOMLE</name>
<protein>
    <submittedName>
        <fullName evidence="2">Uncharacterized protein</fullName>
    </submittedName>
</protein>
<accession>A0A2I3G2K8</accession>
<organism evidence="2 3">
    <name type="scientific">Nomascus leucogenys</name>
    <name type="common">Northern white-cheeked gibbon</name>
    <name type="synonym">Hylobates leucogenys</name>
    <dbReference type="NCBI Taxonomy" id="61853"/>
    <lineage>
        <taxon>Eukaryota</taxon>
        <taxon>Metazoa</taxon>
        <taxon>Chordata</taxon>
        <taxon>Craniata</taxon>
        <taxon>Vertebrata</taxon>
        <taxon>Euteleostomi</taxon>
        <taxon>Mammalia</taxon>
        <taxon>Eutheria</taxon>
        <taxon>Euarchontoglires</taxon>
        <taxon>Primates</taxon>
        <taxon>Haplorrhini</taxon>
        <taxon>Catarrhini</taxon>
        <taxon>Hylobatidae</taxon>
        <taxon>Nomascus</taxon>
    </lineage>
</organism>
<sequence>MWTEIFIFCLRIYEVYHIRGLKQGVYFVILKLFCIWINTKYPSGLFFFFFNLCIHLILLCIPSKQKNLLCHLHYVNYRLKICHFMSHFHLCSPPNRPPCSPQILSTERLANLINREVIVTHLNWPQIKLHPLQN</sequence>
<reference evidence="2" key="2">
    <citation type="submission" date="2025-08" db="UniProtKB">
        <authorList>
            <consortium name="Ensembl"/>
        </authorList>
    </citation>
    <scope>IDENTIFICATION</scope>
</reference>
<evidence type="ECO:0000313" key="2">
    <source>
        <dbReference type="Ensembl" id="ENSNLEP00000026370.1"/>
    </source>
</evidence>
<feature type="transmembrane region" description="Helical" evidence="1">
    <location>
        <begin position="44"/>
        <end position="61"/>
    </location>
</feature>